<dbReference type="Pfam" id="PF00107">
    <property type="entry name" value="ADH_zinc_N"/>
    <property type="match status" value="1"/>
</dbReference>
<sequence>MSAITSSTFPAWVVRDGEGGTSAALEQVTPDLLEDRGTTVRVLYSSLNYKDALALHGRPGVVRRTPLIAGIDLTGEVSASEGPALPPGTLVTLDGAGLGEEHHGGLAALADVRAEDLVVVPARFSAAQAAAIGTAGLTAALAVDALERHGLTPDAGPVLVTGAHGGSGGLAIALLAGAGYEVVAATGRPEAADRLRALGAQSILDRAELEAPSRPLARERWAGAVDAAGGQVLASILASLRCGGAVAAFGLVGGSDLPASVMPFILRGVSLLGIDSVRISPQARRAAWDRLSRDLDPSLLDAITRVVPLAAAKDEAAALLEGRGTGRVVVQVGGRVSYRGTAAG</sequence>
<dbReference type="InterPro" id="IPR013149">
    <property type="entry name" value="ADH-like_C"/>
</dbReference>
<dbReference type="PATRIC" id="fig|396014.3.peg.3474"/>
<dbReference type="SMART" id="SM00829">
    <property type="entry name" value="PKS_ER"/>
    <property type="match status" value="1"/>
</dbReference>
<dbReference type="AlphaFoldDB" id="Z9JNY9"/>
<dbReference type="STRING" id="396014.BF93_09895"/>
<dbReference type="PANTHER" id="PTHR43677">
    <property type="entry name" value="SHORT-CHAIN DEHYDROGENASE/REDUCTASE"/>
    <property type="match status" value="1"/>
</dbReference>
<accession>Z9JNY9</accession>
<dbReference type="RefSeq" id="WP_038374406.1">
    <property type="nucleotide sequence ID" value="NZ_KK070008.1"/>
</dbReference>
<name>Z9JNY9_9MICO</name>
<dbReference type="InterPro" id="IPR051397">
    <property type="entry name" value="Zn-ADH-like_protein"/>
</dbReference>
<evidence type="ECO:0000259" key="1">
    <source>
        <dbReference type="SMART" id="SM00829"/>
    </source>
</evidence>
<keyword evidence="3" id="KW-1185">Reference proteome</keyword>
<dbReference type="Gene3D" id="3.90.180.10">
    <property type="entry name" value="Medium-chain alcohol dehydrogenases, catalytic domain"/>
    <property type="match status" value="1"/>
</dbReference>
<dbReference type="GO" id="GO:0043957">
    <property type="term" value="F:acryloyl-CoA reductase (NADPH) activity"/>
    <property type="evidence" value="ECO:0007669"/>
    <property type="project" value="TreeGrafter"/>
</dbReference>
<comment type="caution">
    <text evidence="2">The sequence shown here is derived from an EMBL/GenBank/DDBJ whole genome shotgun (WGS) entry which is preliminary data.</text>
</comment>
<dbReference type="eggNOG" id="COG0604">
    <property type="taxonomic scope" value="Bacteria"/>
</dbReference>
<dbReference type="Gene3D" id="3.40.50.720">
    <property type="entry name" value="NAD(P)-binding Rossmann-like Domain"/>
    <property type="match status" value="1"/>
</dbReference>
<dbReference type="SUPFAM" id="SSF50129">
    <property type="entry name" value="GroES-like"/>
    <property type="match status" value="1"/>
</dbReference>
<dbReference type="OrthoDB" id="9782155at2"/>
<protein>
    <submittedName>
        <fullName evidence="2">Alcohol dehydrogenase</fullName>
    </submittedName>
</protein>
<dbReference type="InterPro" id="IPR020843">
    <property type="entry name" value="ER"/>
</dbReference>
<dbReference type="InterPro" id="IPR011032">
    <property type="entry name" value="GroES-like_sf"/>
</dbReference>
<dbReference type="Proteomes" id="UP000023067">
    <property type="component" value="Unassembled WGS sequence"/>
</dbReference>
<evidence type="ECO:0000313" key="2">
    <source>
        <dbReference type="EMBL" id="EWS79728.1"/>
    </source>
</evidence>
<dbReference type="PANTHER" id="PTHR43677:SF1">
    <property type="entry name" value="ACRYLYL-COA REDUCTASE ACUI-RELATED"/>
    <property type="match status" value="1"/>
</dbReference>
<dbReference type="SUPFAM" id="SSF51735">
    <property type="entry name" value="NAD(P)-binding Rossmann-fold domains"/>
    <property type="match status" value="1"/>
</dbReference>
<feature type="domain" description="Enoyl reductase (ER)" evidence="1">
    <location>
        <begin position="20"/>
        <end position="330"/>
    </location>
</feature>
<dbReference type="InterPro" id="IPR014188">
    <property type="entry name" value="Acrylyl-CoA_reductase_AcuI"/>
</dbReference>
<proteinExistence type="predicted"/>
<dbReference type="InterPro" id="IPR036291">
    <property type="entry name" value="NAD(P)-bd_dom_sf"/>
</dbReference>
<reference evidence="2 3" key="1">
    <citation type="submission" date="2014-02" db="EMBL/GenBank/DDBJ databases">
        <title>Genome sequence of Brachybacterium phenoliresistens strain W13A50.</title>
        <authorList>
            <person name="Wang X."/>
        </authorList>
    </citation>
    <scope>NUCLEOTIDE SEQUENCE [LARGE SCALE GENOMIC DNA]</scope>
    <source>
        <strain evidence="2 3">W13A50</strain>
    </source>
</reference>
<organism evidence="2 3">
    <name type="scientific">Brachybacterium phenoliresistens</name>
    <dbReference type="NCBI Taxonomy" id="396014"/>
    <lineage>
        <taxon>Bacteria</taxon>
        <taxon>Bacillati</taxon>
        <taxon>Actinomycetota</taxon>
        <taxon>Actinomycetes</taxon>
        <taxon>Micrococcales</taxon>
        <taxon>Dermabacteraceae</taxon>
        <taxon>Brachybacterium</taxon>
    </lineage>
</organism>
<dbReference type="HOGENOM" id="CLU_026673_26_3_11"/>
<dbReference type="NCBIfam" id="TIGR02823">
    <property type="entry name" value="oxido_YhdH"/>
    <property type="match status" value="1"/>
</dbReference>
<gene>
    <name evidence="2" type="ORF">BF93_09895</name>
</gene>
<evidence type="ECO:0000313" key="3">
    <source>
        <dbReference type="Proteomes" id="UP000023067"/>
    </source>
</evidence>
<dbReference type="EMBL" id="JDYK01000026">
    <property type="protein sequence ID" value="EWS79728.1"/>
    <property type="molecule type" value="Genomic_DNA"/>
</dbReference>